<feature type="region of interest" description="Disordered" evidence="3">
    <location>
        <begin position="759"/>
        <end position="806"/>
    </location>
</feature>
<dbReference type="PANTHER" id="PTHR12634:SF8">
    <property type="entry name" value="FIERY MOUNTAIN, ISOFORM D"/>
    <property type="match status" value="1"/>
</dbReference>
<sequence length="806" mass="91318">MFFRTYTTASSSQMEAALAKKDVTLRELMDEEDIINECKLQNKALMEFLVKPDVIEELITLTTVEPSPDIEECTRFKYSNIACEILTCDVPSINERLASDQALLSKLCAFIDCEPPLNPLLASFFSKIMGVLFAKKAVQNWLSYEMTCLQVLDFLKAKENFISLLLRHLGTSAIMDLTLKLMTQVEGEVRENNLKWLNSQQIMQSLVSLLDPSVDSERHYNVAQLLCDFIKTSRESLKTAFKENYPNPLLDTLESPETISLLIDHMLGEDKVESCIVGGIQVLLLLLELFEYGHEDFPPRIGRYNTIVAITNRLGDFQLLLLDPPKKQPITTTFGLLDPPLGNTRLQITKLFATLISTQNYEVLPKLIKLGTFNVLLDLFFQFPWNNFLHTQVESCINFALTPAPFADADIEALYEDLVLNCKLPERILEAWKQNNQKTEDKNVRQGYMGHLMNIANLLNENVVNDILKDKFPELAESFSTFTQTTLKEVINMRSTVLGGEIPHYSDEEVDEFGDAVYPNELQEQSFARYQLNNFVPQLMDKYEFNDDFNDTDTMQTIMDHRMNMNFDLSEGITVQPQELFKQVCAQNISTLDDADQIFEDFMNTLDPGQILEDIMNNSTAEKQVDNNFGTYNVDSEEEDDSPPVDEDDAFLRLDGQLAGNSESAVAPISMGNVWSNNEKTAADADNIGWANFSSASFDNFEANFENATDDAQRAVATDIKVENLKLNSNEPDYFDSKGFAQMLKEALSPLASSIESPLKDIPESEIQHTNKELRSAEKKDVDNRSSPNVPTHEPDDKLREQHGDI</sequence>
<evidence type="ECO:0000256" key="3">
    <source>
        <dbReference type="SAM" id="MobiDB-lite"/>
    </source>
</evidence>
<dbReference type="Pfam" id="PF04499">
    <property type="entry name" value="SAPS"/>
    <property type="match status" value="1"/>
</dbReference>
<feature type="compositionally biased region" description="Basic and acidic residues" evidence="3">
    <location>
        <begin position="759"/>
        <end position="784"/>
    </location>
</feature>
<dbReference type="InterPro" id="IPR007587">
    <property type="entry name" value="SAPS"/>
</dbReference>
<dbReference type="GO" id="GO:0019888">
    <property type="term" value="F:protein phosphatase regulator activity"/>
    <property type="evidence" value="ECO:0007669"/>
    <property type="project" value="TreeGrafter"/>
</dbReference>
<dbReference type="SUPFAM" id="SSF48371">
    <property type="entry name" value="ARM repeat"/>
    <property type="match status" value="1"/>
</dbReference>
<evidence type="ECO:0000256" key="2">
    <source>
        <dbReference type="ARBA" id="ARBA00023306"/>
    </source>
</evidence>
<proteinExistence type="inferred from homology"/>
<dbReference type="GO" id="GO:0005829">
    <property type="term" value="C:cytosol"/>
    <property type="evidence" value="ECO:0007669"/>
    <property type="project" value="TreeGrafter"/>
</dbReference>
<feature type="compositionally biased region" description="Basic and acidic residues" evidence="3">
    <location>
        <begin position="793"/>
        <end position="806"/>
    </location>
</feature>
<organism evidence="4">
    <name type="scientific">Photinus pyralis</name>
    <name type="common">Common eastern firefly</name>
    <name type="synonym">Lampyris pyralis</name>
    <dbReference type="NCBI Taxonomy" id="7054"/>
    <lineage>
        <taxon>Eukaryota</taxon>
        <taxon>Metazoa</taxon>
        <taxon>Ecdysozoa</taxon>
        <taxon>Arthropoda</taxon>
        <taxon>Hexapoda</taxon>
        <taxon>Insecta</taxon>
        <taxon>Pterygota</taxon>
        <taxon>Neoptera</taxon>
        <taxon>Endopterygota</taxon>
        <taxon>Coleoptera</taxon>
        <taxon>Polyphaga</taxon>
        <taxon>Elateriformia</taxon>
        <taxon>Elateroidea</taxon>
        <taxon>Lampyridae</taxon>
        <taxon>Lampyrinae</taxon>
        <taxon>Photinus</taxon>
    </lineage>
</organism>
<dbReference type="GO" id="GO:0019903">
    <property type="term" value="F:protein phosphatase binding"/>
    <property type="evidence" value="ECO:0007669"/>
    <property type="project" value="InterPro"/>
</dbReference>
<dbReference type="GO" id="GO:0005634">
    <property type="term" value="C:nucleus"/>
    <property type="evidence" value="ECO:0007669"/>
    <property type="project" value="TreeGrafter"/>
</dbReference>
<evidence type="ECO:0000313" key="4">
    <source>
        <dbReference type="EMBL" id="JAV97086.1"/>
    </source>
</evidence>
<evidence type="ECO:0000256" key="1">
    <source>
        <dbReference type="ARBA" id="ARBA00006180"/>
    </source>
</evidence>
<dbReference type="EMBL" id="GEZM01002887">
    <property type="protein sequence ID" value="JAV97086.1"/>
    <property type="molecule type" value="Transcribed_RNA"/>
</dbReference>
<dbReference type="AlphaFoldDB" id="A0A1Y1NLH4"/>
<name>A0A1Y1NLH4_PHOPY</name>
<keyword evidence="2" id="KW-0131">Cell cycle</keyword>
<dbReference type="PANTHER" id="PTHR12634">
    <property type="entry name" value="SIT4 YEAST -ASSOCIATING PROTEIN-RELATED"/>
    <property type="match status" value="1"/>
</dbReference>
<reference evidence="4" key="1">
    <citation type="journal article" date="2016" name="Sci. Rep.">
        <title>Molecular characterization of firefly nuptial gifts: a multi-omics approach sheds light on postcopulatory sexual selection.</title>
        <authorList>
            <person name="Al-Wathiqui N."/>
            <person name="Fallon T.R."/>
            <person name="South A."/>
            <person name="Weng J.K."/>
            <person name="Lewis S.M."/>
        </authorList>
    </citation>
    <scope>NUCLEOTIDE SEQUENCE</scope>
</reference>
<dbReference type="InterPro" id="IPR016024">
    <property type="entry name" value="ARM-type_fold"/>
</dbReference>
<comment type="similarity">
    <text evidence="1">Belongs to the SAPS family.</text>
</comment>
<accession>A0A1Y1NLH4</accession>
<protein>
    <submittedName>
        <fullName evidence="4">Uncharacterized protein</fullName>
    </submittedName>
</protein>